<organism evidence="3">
    <name type="scientific">Anopheles funestus</name>
    <name type="common">African malaria mosquito</name>
    <dbReference type="NCBI Taxonomy" id="62324"/>
    <lineage>
        <taxon>Eukaryota</taxon>
        <taxon>Metazoa</taxon>
        <taxon>Ecdysozoa</taxon>
        <taxon>Arthropoda</taxon>
        <taxon>Hexapoda</taxon>
        <taxon>Insecta</taxon>
        <taxon>Pterygota</taxon>
        <taxon>Neoptera</taxon>
        <taxon>Endopterygota</taxon>
        <taxon>Diptera</taxon>
        <taxon>Nematocera</taxon>
        <taxon>Culicoidea</taxon>
        <taxon>Culicidae</taxon>
        <taxon>Anophelinae</taxon>
        <taxon>Anopheles</taxon>
    </lineage>
</organism>
<protein>
    <recommendedName>
        <fullName evidence="4">DUF5641 domain-containing protein</fullName>
    </recommendedName>
</protein>
<dbReference type="Pfam" id="PF18701">
    <property type="entry name" value="DUF5641"/>
    <property type="match status" value="1"/>
</dbReference>
<sequence length="280" mass="31954">LDNILWRQTQLNCYADEVQTLRGVDGNERSGRLTVAKQSHIYKLLPFMDEEGVLRMRGRIGAAAGVPYSAKYPVILPGTSNLAELIVERYHRVFRHANKETVVNEVRQHYQIPKMRTLINKVMRNCAYCKAMINTRPLTYIPVDPENQEALTPNHFLLGSSSGIKQQPVLPTNYRDGLKSNYKLAQHILDGMWGRWIKEYLPVITRQCKWFGNVREVKVGDLVLVVDGNVRNMWKRGIVERTISGADGRVRQAWVRTSSGTYRRPVAKLAVLEVVSGDHT</sequence>
<dbReference type="InterPro" id="IPR041588">
    <property type="entry name" value="Integrase_H2C2"/>
</dbReference>
<dbReference type="VEuPathDB" id="VectorBase:AFUN2_006892"/>
<evidence type="ECO:0000259" key="1">
    <source>
        <dbReference type="Pfam" id="PF17921"/>
    </source>
</evidence>
<name>A0A182S016_ANOFN</name>
<accession>A0A182S016</accession>
<dbReference type="PANTHER" id="PTHR47331">
    <property type="entry name" value="PHD-TYPE DOMAIN-CONTAINING PROTEIN"/>
    <property type="match status" value="1"/>
</dbReference>
<feature type="domain" description="DUF5641" evidence="2">
    <location>
        <begin position="181"/>
        <end position="272"/>
    </location>
</feature>
<proteinExistence type="predicted"/>
<evidence type="ECO:0000313" key="3">
    <source>
        <dbReference type="EnsemblMetazoa" id="AFUN011899-PA"/>
    </source>
</evidence>
<dbReference type="VEuPathDB" id="VectorBase:AFUN011899"/>
<evidence type="ECO:0008006" key="4">
    <source>
        <dbReference type="Google" id="ProtNLM"/>
    </source>
</evidence>
<dbReference type="EnsemblMetazoa" id="AFUN011899-RA">
    <property type="protein sequence ID" value="AFUN011899-PA"/>
    <property type="gene ID" value="AFUN011899"/>
</dbReference>
<dbReference type="STRING" id="62324.A0A182S016"/>
<dbReference type="InterPro" id="IPR040676">
    <property type="entry name" value="DUF5641"/>
</dbReference>
<reference evidence="3" key="1">
    <citation type="submission" date="2020-05" db="UniProtKB">
        <authorList>
            <consortium name="EnsemblMetazoa"/>
        </authorList>
    </citation>
    <scope>IDENTIFICATION</scope>
    <source>
        <strain evidence="3">FUMOZ</strain>
    </source>
</reference>
<dbReference type="Gene3D" id="1.10.340.70">
    <property type="match status" value="1"/>
</dbReference>
<dbReference type="AlphaFoldDB" id="A0A182S016"/>
<evidence type="ECO:0000259" key="2">
    <source>
        <dbReference type="Pfam" id="PF18701"/>
    </source>
</evidence>
<feature type="domain" description="Integrase zinc-binding" evidence="1">
    <location>
        <begin position="81"/>
        <end position="131"/>
    </location>
</feature>
<dbReference type="Pfam" id="PF17921">
    <property type="entry name" value="Integrase_H2C2"/>
    <property type="match status" value="1"/>
</dbReference>